<dbReference type="Proteomes" id="UP001419084">
    <property type="component" value="Unassembled WGS sequence"/>
</dbReference>
<feature type="transmembrane region" description="Helical" evidence="1">
    <location>
        <begin position="7"/>
        <end position="27"/>
    </location>
</feature>
<comment type="caution">
    <text evidence="3">The sequence shown here is derived from an EMBL/GenBank/DDBJ whole genome shotgun (WGS) entry which is preliminary data.</text>
</comment>
<sequence length="81" mass="9304">MGRKIRYWIMVAAAIGVIAWSAIQIYSKIKPQQILVQSEYHWDILACEVLLIISSYALLLLWGKGKSVNGTWKMGRWTHAE</sequence>
<gene>
    <name evidence="3" type="ORF">DS742_23040</name>
    <name evidence="2" type="ORF">LAD12857_02300</name>
</gene>
<evidence type="ECO:0000256" key="1">
    <source>
        <dbReference type="SAM" id="Phobius"/>
    </source>
</evidence>
<dbReference type="EMBL" id="QOHO01000079">
    <property type="protein sequence ID" value="RFZ76535.1"/>
    <property type="molecule type" value="Genomic_DNA"/>
</dbReference>
<name>A0A3E2N6B2_9FIRM</name>
<dbReference type="RefSeq" id="WP_117419309.1">
    <property type="nucleotide sequence ID" value="NZ_BRPJ01000004.1"/>
</dbReference>
<evidence type="ECO:0000313" key="4">
    <source>
        <dbReference type="Proteomes" id="UP000260680"/>
    </source>
</evidence>
<evidence type="ECO:0000313" key="3">
    <source>
        <dbReference type="EMBL" id="RFZ76535.1"/>
    </source>
</evidence>
<keyword evidence="1" id="KW-0812">Transmembrane</keyword>
<dbReference type="AlphaFoldDB" id="A0A3E2N6B2"/>
<accession>A0A3E2N6B2</accession>
<protein>
    <submittedName>
        <fullName evidence="3">Uncharacterized protein</fullName>
    </submittedName>
</protein>
<evidence type="ECO:0000313" key="2">
    <source>
        <dbReference type="EMBL" id="GLB28307.1"/>
    </source>
</evidence>
<organism evidence="3 4">
    <name type="scientific">Lacrimispora amygdalina</name>
    <dbReference type="NCBI Taxonomy" id="253257"/>
    <lineage>
        <taxon>Bacteria</taxon>
        <taxon>Bacillati</taxon>
        <taxon>Bacillota</taxon>
        <taxon>Clostridia</taxon>
        <taxon>Lachnospirales</taxon>
        <taxon>Lachnospiraceae</taxon>
        <taxon>Lacrimispora</taxon>
    </lineage>
</organism>
<dbReference type="OrthoDB" id="2084052at2"/>
<dbReference type="EMBL" id="BRPJ01000004">
    <property type="protein sequence ID" value="GLB28307.1"/>
    <property type="molecule type" value="Genomic_DNA"/>
</dbReference>
<reference evidence="2 5" key="2">
    <citation type="journal article" date="2024" name="Int. J. Syst. Evol. Microbiol.">
        <title>Lacrimispora brassicae sp. nov. isolated from fermented cabbage, and proposal of Clostridium indicum Gundawar et al. 2019 and Clostridium methoxybenzovorans Mechichi et al. 1999 as heterotypic synonyms of Lacrimispora amygdalina (Parshina et al. 2003) Haas and Blanchard 2020 and Lacrimispora indolis (McClung and McCoy 1957) Haas and Blanchard 2020, respectively.</title>
        <authorList>
            <person name="Kobayashi H."/>
            <person name="Tanizawa Y."/>
            <person name="Sakamoto M."/>
            <person name="Ohkuma M."/>
            <person name="Tohno M."/>
        </authorList>
    </citation>
    <scope>NUCLEOTIDE SEQUENCE [LARGE SCALE GENOMIC DNA]</scope>
    <source>
        <strain evidence="2 5">DSM 12857</strain>
    </source>
</reference>
<keyword evidence="5" id="KW-1185">Reference proteome</keyword>
<keyword evidence="1" id="KW-1133">Transmembrane helix</keyword>
<evidence type="ECO:0000313" key="5">
    <source>
        <dbReference type="Proteomes" id="UP001419084"/>
    </source>
</evidence>
<keyword evidence="1" id="KW-0472">Membrane</keyword>
<proteinExistence type="predicted"/>
<dbReference type="Proteomes" id="UP000260680">
    <property type="component" value="Unassembled WGS sequence"/>
</dbReference>
<reference evidence="3 4" key="1">
    <citation type="submission" date="2018-07" db="EMBL/GenBank/DDBJ databases">
        <title>New species, Clostridium PI-S10-A1B.</title>
        <authorList>
            <person name="Krishna G."/>
            <person name="Summeta K."/>
            <person name="Shikha S."/>
            <person name="Prabhu P.B."/>
            <person name="Suresh K."/>
        </authorList>
    </citation>
    <scope>NUCLEOTIDE SEQUENCE [LARGE SCALE GENOMIC DNA]</scope>
    <source>
        <strain evidence="3 4">PI-S10-A1B</strain>
    </source>
</reference>
<feature type="transmembrane region" description="Helical" evidence="1">
    <location>
        <begin position="42"/>
        <end position="63"/>
    </location>
</feature>